<keyword evidence="15" id="KW-1185">Reference proteome</keyword>
<accession>A0A9P4ILI8</accession>
<name>A0A9P4ILI8_9PEZI</name>
<evidence type="ECO:0000256" key="5">
    <source>
        <dbReference type="ARBA" id="ARBA00022927"/>
    </source>
</evidence>
<evidence type="ECO:0000313" key="14">
    <source>
        <dbReference type="EMBL" id="KAF2101483.1"/>
    </source>
</evidence>
<evidence type="ECO:0000256" key="6">
    <source>
        <dbReference type="ARBA" id="ARBA00023034"/>
    </source>
</evidence>
<proteinExistence type="inferred from homology"/>
<evidence type="ECO:0000256" key="10">
    <source>
        <dbReference type="RuleBase" id="RU365075"/>
    </source>
</evidence>
<dbReference type="GO" id="GO:0015031">
    <property type="term" value="P:protein transport"/>
    <property type="evidence" value="ECO:0007669"/>
    <property type="project" value="UniProtKB-KW"/>
</dbReference>
<evidence type="ECO:0000256" key="4">
    <source>
        <dbReference type="ARBA" id="ARBA00022448"/>
    </source>
</evidence>
<evidence type="ECO:0000256" key="9">
    <source>
        <dbReference type="ARBA" id="ARBA00043873"/>
    </source>
</evidence>
<dbReference type="Proteomes" id="UP000799772">
    <property type="component" value="Unassembled WGS sequence"/>
</dbReference>
<dbReference type="GO" id="GO:0006891">
    <property type="term" value="P:intra-Golgi vesicle-mediated transport"/>
    <property type="evidence" value="ECO:0007669"/>
    <property type="project" value="UniProtKB-UniRule"/>
</dbReference>
<keyword evidence="6 10" id="KW-0333">Golgi apparatus</keyword>
<evidence type="ECO:0000256" key="11">
    <source>
        <dbReference type="SAM" id="MobiDB-lite"/>
    </source>
</evidence>
<evidence type="ECO:0000256" key="3">
    <source>
        <dbReference type="ARBA" id="ARBA00020973"/>
    </source>
</evidence>
<comment type="function">
    <text evidence="10">Acts as component of the peripheral membrane COG complex that is involved in intra-Golgi protein trafficking. COG is located at the cis-Golgi, and regulates tethering of retrograde intra-Golgi vesicles and possibly a number of other membrane trafficking events.</text>
</comment>
<evidence type="ECO:0000259" key="12">
    <source>
        <dbReference type="Pfam" id="PF06419"/>
    </source>
</evidence>
<keyword evidence="4 10" id="KW-0813">Transport</keyword>
<evidence type="ECO:0000313" key="15">
    <source>
        <dbReference type="Proteomes" id="UP000799772"/>
    </source>
</evidence>
<dbReference type="Pfam" id="PF20653">
    <property type="entry name" value="COG6_C"/>
    <property type="match status" value="1"/>
</dbReference>
<gene>
    <name evidence="14" type="ORF">NA57DRAFT_35252</name>
</gene>
<evidence type="ECO:0000256" key="1">
    <source>
        <dbReference type="ARBA" id="ARBA00004395"/>
    </source>
</evidence>
<comment type="similarity">
    <text evidence="2 10">Belongs to the COG6 family.</text>
</comment>
<evidence type="ECO:0000256" key="2">
    <source>
        <dbReference type="ARBA" id="ARBA00011023"/>
    </source>
</evidence>
<dbReference type="GO" id="GO:0017119">
    <property type="term" value="C:Golgi transport complex"/>
    <property type="evidence" value="ECO:0007669"/>
    <property type="project" value="UniProtKB-UniRule"/>
</dbReference>
<comment type="caution">
    <text evidence="14">The sequence shown here is derived from an EMBL/GenBank/DDBJ whole genome shotgun (WGS) entry which is preliminary data.</text>
</comment>
<dbReference type="EMBL" id="ML978123">
    <property type="protein sequence ID" value="KAF2101483.1"/>
    <property type="molecule type" value="Genomic_DNA"/>
</dbReference>
<feature type="region of interest" description="Disordered" evidence="11">
    <location>
        <begin position="1"/>
        <end position="39"/>
    </location>
</feature>
<dbReference type="GO" id="GO:0000139">
    <property type="term" value="C:Golgi membrane"/>
    <property type="evidence" value="ECO:0007669"/>
    <property type="project" value="UniProtKB-SubCell"/>
</dbReference>
<feature type="domain" description="Conserved oligomeric complex COG6 N-terminal" evidence="12">
    <location>
        <begin position="62"/>
        <end position="175"/>
    </location>
</feature>
<dbReference type="AlphaFoldDB" id="A0A9P4ILI8"/>
<protein>
    <recommendedName>
        <fullName evidence="3 10">Conserved oligomeric Golgi complex subunit 6</fullName>
        <shortName evidence="10">COG complex subunit 6</shortName>
    </recommendedName>
    <alternativeName>
        <fullName evidence="8 10">Component of oligomeric Golgi complex 6</fullName>
    </alternativeName>
</protein>
<comment type="subcellular location">
    <subcellularLocation>
        <location evidence="1 10">Golgi apparatus membrane</location>
        <topology evidence="1 10">Peripheral membrane protein</topology>
    </subcellularLocation>
</comment>
<dbReference type="SMART" id="SM01087">
    <property type="entry name" value="COG6"/>
    <property type="match status" value="1"/>
</dbReference>
<keyword evidence="5 10" id="KW-0653">Protein transport</keyword>
<dbReference type="InterPro" id="IPR048368">
    <property type="entry name" value="COG6_N"/>
</dbReference>
<dbReference type="PANTHER" id="PTHR21506">
    <property type="entry name" value="COMPONENT OF OLIGOMERIC GOLGI COMPLEX 6"/>
    <property type="match status" value="1"/>
</dbReference>
<comment type="subunit">
    <text evidence="10">Component of the conserved oligomeric Golgi complex.</text>
</comment>
<evidence type="ECO:0000259" key="13">
    <source>
        <dbReference type="Pfam" id="PF20653"/>
    </source>
</evidence>
<dbReference type="PANTHER" id="PTHR21506:SF0">
    <property type="entry name" value="CONSERVED OLIGOMERIC GOLGI COMPLEX SUBUNIT 6"/>
    <property type="match status" value="1"/>
</dbReference>
<dbReference type="InterPro" id="IPR010490">
    <property type="entry name" value="COG6"/>
</dbReference>
<reference evidence="14" key="1">
    <citation type="journal article" date="2020" name="Stud. Mycol.">
        <title>101 Dothideomycetes genomes: a test case for predicting lifestyles and emergence of pathogens.</title>
        <authorList>
            <person name="Haridas S."/>
            <person name="Albert R."/>
            <person name="Binder M."/>
            <person name="Bloem J."/>
            <person name="Labutti K."/>
            <person name="Salamov A."/>
            <person name="Andreopoulos B."/>
            <person name="Baker S."/>
            <person name="Barry K."/>
            <person name="Bills G."/>
            <person name="Bluhm B."/>
            <person name="Cannon C."/>
            <person name="Castanera R."/>
            <person name="Culley D."/>
            <person name="Daum C."/>
            <person name="Ezra D."/>
            <person name="Gonzalez J."/>
            <person name="Henrissat B."/>
            <person name="Kuo A."/>
            <person name="Liang C."/>
            <person name="Lipzen A."/>
            <person name="Lutzoni F."/>
            <person name="Magnuson J."/>
            <person name="Mondo S."/>
            <person name="Nolan M."/>
            <person name="Ohm R."/>
            <person name="Pangilinan J."/>
            <person name="Park H.-J."/>
            <person name="Ramirez L."/>
            <person name="Alfaro M."/>
            <person name="Sun H."/>
            <person name="Tritt A."/>
            <person name="Yoshinaga Y."/>
            <person name="Zwiers L.-H."/>
            <person name="Turgeon B."/>
            <person name="Goodwin S."/>
            <person name="Spatafora J."/>
            <person name="Crous P."/>
            <person name="Grigoriev I."/>
        </authorList>
    </citation>
    <scope>NUCLEOTIDE SEQUENCE</scope>
    <source>
        <strain evidence="14">CBS 133067</strain>
    </source>
</reference>
<evidence type="ECO:0000256" key="8">
    <source>
        <dbReference type="ARBA" id="ARBA00031348"/>
    </source>
</evidence>
<keyword evidence="7 10" id="KW-0472">Membrane</keyword>
<sequence length="716" mass="79229">MAASYFNDRPRASIDILSPSDGVPPTPSTPTGPRSSALSSRITSVLSTSYADLEIRDALEILDARGVENTAETRRQLRTDVQREVIQCNGEIVKDFGAVAEQLKRIGNAISSLNQCCASMRAQINAANQDTKPVLEESRSLLAHKTETEKKQKILDAFKSNFLISEAETTALTSSGTGVDDEFFRVLQRVKKIHKDCQVLLGSENQTLGLEILDQSSKNLNSGYQKLYRWVQREFKTLDLENPQISASIRRSLRVLAERPTLFQSCLDFFAEAREHTLSDTFYTALTGATSHGEEQDASAAKPIELHAHDPIRYVGDMLAWTHSSAVSEREALEVLFIAEGEDLAANLRAGAEAEPWNRAAADEDEAEEEFDPRKALNDLVGRDIAGVARVLRQRIEQVLHSHEDATLAYRIANLISFYKTTFVKLLDEHSPILETLSNLEDFAIRQFRINMRDHVAAVQNEVTATPSGDDLGPPEFLEDALQTLKQLMKSFDSSLSSVTEDRENAFEPVLAEAFDPFMNLCESMCKRIEEPGNEIFALNCLLAARSTLGPFSFTAGRMKQIDETMKGHAERLVEYQHRFFLHTSGLAPLLAAIAALDEDTSGAAATNPAAILSLPPFNIESLVRTSQDLDDFLPSALMDAKENLNQLRSTKMAGGITEEAAEQFCEDFEVVEGRIIAADEATDGAENLDVNGQEDNIRLRNVFPRTAAEIRVLLS</sequence>
<organism evidence="14 15">
    <name type="scientific">Rhizodiscina lignyota</name>
    <dbReference type="NCBI Taxonomy" id="1504668"/>
    <lineage>
        <taxon>Eukaryota</taxon>
        <taxon>Fungi</taxon>
        <taxon>Dikarya</taxon>
        <taxon>Ascomycota</taxon>
        <taxon>Pezizomycotina</taxon>
        <taxon>Dothideomycetes</taxon>
        <taxon>Pleosporomycetidae</taxon>
        <taxon>Aulographales</taxon>
        <taxon>Rhizodiscinaceae</taxon>
        <taxon>Rhizodiscina</taxon>
    </lineage>
</organism>
<dbReference type="Pfam" id="PF06419">
    <property type="entry name" value="COG6_N"/>
    <property type="match status" value="1"/>
</dbReference>
<feature type="domain" description="Conserved Oligomeric Golgi complex subunit 6 C-terminal" evidence="13">
    <location>
        <begin position="206"/>
        <end position="715"/>
    </location>
</feature>
<evidence type="ECO:0000256" key="7">
    <source>
        <dbReference type="ARBA" id="ARBA00023136"/>
    </source>
</evidence>
<dbReference type="OrthoDB" id="272987at2759"/>
<dbReference type="InterPro" id="IPR048369">
    <property type="entry name" value="COG6_C"/>
</dbReference>
<comment type="function">
    <text evidence="9">Acts as a component of the peripheral membrane COG complex that is involved in intra-Golgi protein trafficking. COG is located at the cis-Golgi, and regulates tethering of retrograde intra-Golgi vesicles and possibly a number of other membrane trafficking events.</text>
</comment>